<sequence length="115" mass="13247">MSYAVVKGTSYVLVHTPDMILHNGTTQTTEKQANPNSEYLKKLPEHLRNYQEVVSYPPNQAYIGTITPEDLRTYEMPWYNKQVQGADRYGKFGEIMPQDEFIGLMKIVDAFDLVK</sequence>
<proteinExistence type="predicted"/>
<gene>
    <name evidence="1" type="ORF">SAMN05660297_03544</name>
</gene>
<evidence type="ECO:0000313" key="1">
    <source>
        <dbReference type="EMBL" id="SET79782.1"/>
    </source>
</evidence>
<dbReference type="Proteomes" id="UP000199568">
    <property type="component" value="Unassembled WGS sequence"/>
</dbReference>
<feature type="non-terminal residue" evidence="1">
    <location>
        <position position="115"/>
    </location>
</feature>
<evidence type="ECO:0000313" key="2">
    <source>
        <dbReference type="Proteomes" id="UP000199568"/>
    </source>
</evidence>
<dbReference type="EMBL" id="FOHU01000035">
    <property type="protein sequence ID" value="SET79782.1"/>
    <property type="molecule type" value="Genomic_DNA"/>
</dbReference>
<dbReference type="STRING" id="426128.SAMN05660297_03544"/>
<name>A0A1I0H848_9FIRM</name>
<protein>
    <submittedName>
        <fullName evidence="1">Betaine reductase</fullName>
    </submittedName>
</protein>
<reference evidence="1 2" key="1">
    <citation type="submission" date="2016-10" db="EMBL/GenBank/DDBJ databases">
        <authorList>
            <person name="de Groot N.N."/>
        </authorList>
    </citation>
    <scope>NUCLEOTIDE SEQUENCE [LARGE SCALE GENOMIC DNA]</scope>
    <source>
        <strain evidence="1 2">DSM 18979</strain>
    </source>
</reference>
<accession>A0A1I0H848</accession>
<organism evidence="1 2">
    <name type="scientific">Natronincola peptidivorans</name>
    <dbReference type="NCBI Taxonomy" id="426128"/>
    <lineage>
        <taxon>Bacteria</taxon>
        <taxon>Bacillati</taxon>
        <taxon>Bacillota</taxon>
        <taxon>Clostridia</taxon>
        <taxon>Peptostreptococcales</taxon>
        <taxon>Natronincolaceae</taxon>
        <taxon>Natronincola</taxon>
    </lineage>
</organism>
<dbReference type="AlphaFoldDB" id="A0A1I0H848"/>
<keyword evidence="2" id="KW-1185">Reference proteome</keyword>